<comment type="caution">
    <text evidence="1">The sequence shown here is derived from an EMBL/GenBank/DDBJ whole genome shotgun (WGS) entry which is preliminary data.</text>
</comment>
<protein>
    <submittedName>
        <fullName evidence="1">Uncharacterized protein</fullName>
    </submittedName>
</protein>
<accession>A0A4Y8TW60</accession>
<dbReference type="EMBL" id="SPDS01000001">
    <property type="protein sequence ID" value="TFH56058.1"/>
    <property type="molecule type" value="Genomic_DNA"/>
</dbReference>
<organism evidence="1 2">
    <name type="scientific">Glutamicibacter arilaitensis</name>
    <dbReference type="NCBI Taxonomy" id="256701"/>
    <lineage>
        <taxon>Bacteria</taxon>
        <taxon>Bacillati</taxon>
        <taxon>Actinomycetota</taxon>
        <taxon>Actinomycetes</taxon>
        <taxon>Micrococcales</taxon>
        <taxon>Micrococcaceae</taxon>
        <taxon>Glutamicibacter</taxon>
    </lineage>
</organism>
<dbReference type="AlphaFoldDB" id="A0A4Y8TW60"/>
<gene>
    <name evidence="1" type="ORF">EXY26_03040</name>
</gene>
<reference evidence="1 2" key="1">
    <citation type="submission" date="2019-03" db="EMBL/GenBank/DDBJ databases">
        <title>Glutamicibacter sp. LJH19 genome.</title>
        <authorList>
            <person name="Sinai Borker S."/>
            <person name="Kumar R."/>
        </authorList>
    </citation>
    <scope>NUCLEOTIDE SEQUENCE [LARGE SCALE GENOMIC DNA]</scope>
    <source>
        <strain evidence="1 2">LJH19</strain>
    </source>
</reference>
<evidence type="ECO:0000313" key="2">
    <source>
        <dbReference type="Proteomes" id="UP000297638"/>
    </source>
</evidence>
<proteinExistence type="predicted"/>
<sequence length="198" mass="21833">MDTLREMFFPVQNKTVGGSMRVESQSGIGLPENAGFTKYRIAFSVVIVQGSTNSLALWSGLGLTEPTDLKLQEAQLRTEANLELLSETFADAKRSQARAVVVMPQADMSTQGSKISHWPAPRPFPVSSLWSKALAEESANFTGPVYLVNGDSHQFNEDAPLAAESPWLDVYFIDPVPNLQRVPARERRTELGSGRRRP</sequence>
<name>A0A4Y8TW60_9MICC</name>
<evidence type="ECO:0000313" key="1">
    <source>
        <dbReference type="EMBL" id="TFH56058.1"/>
    </source>
</evidence>
<dbReference type="Proteomes" id="UP000297638">
    <property type="component" value="Unassembled WGS sequence"/>
</dbReference>
<dbReference type="RefSeq" id="WP_134779339.1">
    <property type="nucleotide sequence ID" value="NZ_SPDS01000001.1"/>
</dbReference>